<dbReference type="InterPro" id="IPR050610">
    <property type="entry name" value="APOBEC_Cyt_Deaminase"/>
</dbReference>
<organism evidence="3 4">
    <name type="scientific">Alligator mississippiensis</name>
    <name type="common">American alligator</name>
    <dbReference type="NCBI Taxonomy" id="8496"/>
    <lineage>
        <taxon>Eukaryota</taxon>
        <taxon>Metazoa</taxon>
        <taxon>Chordata</taxon>
        <taxon>Craniata</taxon>
        <taxon>Vertebrata</taxon>
        <taxon>Euteleostomi</taxon>
        <taxon>Archelosauria</taxon>
        <taxon>Archosauria</taxon>
        <taxon>Crocodylia</taxon>
        <taxon>Alligatoridae</taxon>
        <taxon>Alligatorinae</taxon>
        <taxon>Alligator</taxon>
    </lineage>
</organism>
<dbReference type="Gene3D" id="3.40.140.10">
    <property type="entry name" value="Cytidine Deaminase, domain 2"/>
    <property type="match status" value="1"/>
</dbReference>
<proteinExistence type="predicted"/>
<name>A0A151P7B2_ALLMI</name>
<evidence type="ECO:0000313" key="4">
    <source>
        <dbReference type="Proteomes" id="UP000050525"/>
    </source>
</evidence>
<dbReference type="Pfam" id="PF05240">
    <property type="entry name" value="APOBEC_C"/>
    <property type="match status" value="1"/>
</dbReference>
<protein>
    <submittedName>
        <fullName evidence="3">Uncharacterized protein</fullName>
    </submittedName>
</protein>
<keyword evidence="4" id="KW-1185">Reference proteome</keyword>
<dbReference type="GO" id="GO:0046872">
    <property type="term" value="F:metal ion binding"/>
    <property type="evidence" value="ECO:0007669"/>
    <property type="project" value="UniProtKB-KW"/>
</dbReference>
<dbReference type="AlphaFoldDB" id="A0A151P7B2"/>
<sequence length="200" mass="24103">MRFFPGKWLPRRMDWAISCLQVIQRPTQWQRKREGLTVITVFNQRHHAGVRMKATAPLFHLNLLTGQVLEQFSSHRPFIFGRVNISQEEFRKHFDPNHFESKTYLLCEIKRDKDSTSTKYCYKNLDFLHAEVKFLNDGIYYHDHEENREGLRTLKQSGVNIQVMEKSDYEYCWETFVRNKEGTYDFPTKEVCWSEELERI</sequence>
<comment type="caution">
    <text evidence="3">The sequence shown here is derived from an EMBL/GenBank/DDBJ whole genome shotgun (WGS) entry which is preliminary data.</text>
</comment>
<keyword evidence="1" id="KW-0479">Metal-binding</keyword>
<reference evidence="3 4" key="1">
    <citation type="journal article" date="2012" name="Genome Biol.">
        <title>Sequencing three crocodilian genomes to illuminate the evolution of archosaurs and amniotes.</title>
        <authorList>
            <person name="St John J.A."/>
            <person name="Braun E.L."/>
            <person name="Isberg S.R."/>
            <person name="Miles L.G."/>
            <person name="Chong A.Y."/>
            <person name="Gongora J."/>
            <person name="Dalzell P."/>
            <person name="Moran C."/>
            <person name="Bed'hom B."/>
            <person name="Abzhanov A."/>
            <person name="Burgess S.C."/>
            <person name="Cooksey A.M."/>
            <person name="Castoe T.A."/>
            <person name="Crawford N.G."/>
            <person name="Densmore L.D."/>
            <person name="Drew J.C."/>
            <person name="Edwards S.V."/>
            <person name="Faircloth B.C."/>
            <person name="Fujita M.K."/>
            <person name="Greenwold M.J."/>
            <person name="Hoffmann F.G."/>
            <person name="Howard J.M."/>
            <person name="Iguchi T."/>
            <person name="Janes D.E."/>
            <person name="Khan S.Y."/>
            <person name="Kohno S."/>
            <person name="de Koning A.J."/>
            <person name="Lance S.L."/>
            <person name="McCarthy F.M."/>
            <person name="McCormack J.E."/>
            <person name="Merchant M.E."/>
            <person name="Peterson D.G."/>
            <person name="Pollock D.D."/>
            <person name="Pourmand N."/>
            <person name="Raney B.J."/>
            <person name="Roessler K.A."/>
            <person name="Sanford J.R."/>
            <person name="Sawyer R.H."/>
            <person name="Schmidt C.J."/>
            <person name="Triplett E.W."/>
            <person name="Tuberville T.D."/>
            <person name="Venegas-Anaya M."/>
            <person name="Howard J.T."/>
            <person name="Jarvis E.D."/>
            <person name="Guillette L.J.Jr."/>
            <person name="Glenn T.C."/>
            <person name="Green R.E."/>
            <person name="Ray D.A."/>
        </authorList>
    </citation>
    <scope>NUCLEOTIDE SEQUENCE [LARGE SCALE GENOMIC DNA]</scope>
    <source>
        <strain evidence="3">KSC_2009_1</strain>
    </source>
</reference>
<dbReference type="EMBL" id="AKHW03000695">
    <property type="protein sequence ID" value="KYO44635.1"/>
    <property type="molecule type" value="Genomic_DNA"/>
</dbReference>
<accession>A0A151P7B2</accession>
<evidence type="ECO:0000256" key="1">
    <source>
        <dbReference type="ARBA" id="ARBA00022723"/>
    </source>
</evidence>
<dbReference type="GO" id="GO:0016554">
    <property type="term" value="P:cytidine to uridine editing"/>
    <property type="evidence" value="ECO:0007669"/>
    <property type="project" value="TreeGrafter"/>
</dbReference>
<keyword evidence="2" id="KW-0378">Hydrolase</keyword>
<evidence type="ECO:0000313" key="3">
    <source>
        <dbReference type="EMBL" id="KYO44635.1"/>
    </source>
</evidence>
<gene>
    <name evidence="3" type="ORF">Y1Q_0010448</name>
</gene>
<evidence type="ECO:0000256" key="2">
    <source>
        <dbReference type="ARBA" id="ARBA00022801"/>
    </source>
</evidence>
<dbReference type="Proteomes" id="UP000050525">
    <property type="component" value="Unassembled WGS sequence"/>
</dbReference>
<dbReference type="PANTHER" id="PTHR13857">
    <property type="entry name" value="MRNA EDITING ENZYME"/>
    <property type="match status" value="1"/>
</dbReference>
<dbReference type="GO" id="GO:0004126">
    <property type="term" value="F:cytidine deaminase activity"/>
    <property type="evidence" value="ECO:0007669"/>
    <property type="project" value="TreeGrafter"/>
</dbReference>
<dbReference type="GO" id="GO:0003723">
    <property type="term" value="F:RNA binding"/>
    <property type="evidence" value="ECO:0007669"/>
    <property type="project" value="TreeGrafter"/>
</dbReference>
<dbReference type="GO" id="GO:0005634">
    <property type="term" value="C:nucleus"/>
    <property type="evidence" value="ECO:0007669"/>
    <property type="project" value="TreeGrafter"/>
</dbReference>
<dbReference type="GO" id="GO:0005737">
    <property type="term" value="C:cytoplasm"/>
    <property type="evidence" value="ECO:0007669"/>
    <property type="project" value="TreeGrafter"/>
</dbReference>